<dbReference type="AlphaFoldDB" id="A0AAP2G119"/>
<dbReference type="Pfam" id="PF01739">
    <property type="entry name" value="CheR"/>
    <property type="match status" value="1"/>
</dbReference>
<gene>
    <name evidence="2" type="ORF">KI659_07610</name>
</gene>
<dbReference type="RefSeq" id="WP_213944755.1">
    <property type="nucleotide sequence ID" value="NZ_JAHBGI010000005.1"/>
</dbReference>
<dbReference type="GO" id="GO:0008757">
    <property type="term" value="F:S-adenosylmethionine-dependent methyltransferase activity"/>
    <property type="evidence" value="ECO:0007669"/>
    <property type="project" value="InterPro"/>
</dbReference>
<dbReference type="Pfam" id="PF03705">
    <property type="entry name" value="CheR_N"/>
    <property type="match status" value="1"/>
</dbReference>
<accession>A0AAP2G119</accession>
<organism evidence="2 3">
    <name type="scientific">Litoribacter ruber</name>
    <dbReference type="NCBI Taxonomy" id="702568"/>
    <lineage>
        <taxon>Bacteria</taxon>
        <taxon>Pseudomonadati</taxon>
        <taxon>Bacteroidota</taxon>
        <taxon>Cytophagia</taxon>
        <taxon>Cytophagales</taxon>
        <taxon>Cyclobacteriaceae</taxon>
        <taxon>Litoribacter</taxon>
    </lineage>
</organism>
<dbReference type="InterPro" id="IPR029063">
    <property type="entry name" value="SAM-dependent_MTases_sf"/>
</dbReference>
<dbReference type="InterPro" id="IPR050903">
    <property type="entry name" value="Bact_Chemotaxis_MeTrfase"/>
</dbReference>
<dbReference type="InterPro" id="IPR022642">
    <property type="entry name" value="CheR_C"/>
</dbReference>
<feature type="domain" description="CheR-type methyltransferase" evidence="1">
    <location>
        <begin position="1"/>
        <end position="276"/>
    </location>
</feature>
<evidence type="ECO:0000313" key="3">
    <source>
        <dbReference type="Proteomes" id="UP001319104"/>
    </source>
</evidence>
<sequence length="276" mass="31911">MVGSIQDDRQDVTQLMNVLHSHYGFDFRNYAPSSAGRRVKHYMETHKFKGDLTELAKMLLSDEGTFAQFVQEFTVNVTEMFRDPLFFLSLRENILPKLATYPMLKFWVAGCSTGEEVYSLAIMLKEEGLLDRSIIYATDLNPQVVHNAKKGIFSLDQMRTYTANYMASGGKNAFSDYYIAKYGAALFDQSLQKHMVFSTHNLVTDGSFNEFQLIMCRNVLIYFNNTLQNRVINLFYESLCNFGFLALGSRESLLFSDHRLDFVDADRKQKIFKRKR</sequence>
<dbReference type="PRINTS" id="PR00996">
    <property type="entry name" value="CHERMTFRASE"/>
</dbReference>
<dbReference type="SUPFAM" id="SSF53335">
    <property type="entry name" value="S-adenosyl-L-methionine-dependent methyltransferases"/>
    <property type="match status" value="1"/>
</dbReference>
<dbReference type="PROSITE" id="PS50123">
    <property type="entry name" value="CHER"/>
    <property type="match status" value="1"/>
</dbReference>
<comment type="caution">
    <text evidence="2">The sequence shown here is derived from an EMBL/GenBank/DDBJ whole genome shotgun (WGS) entry which is preliminary data.</text>
</comment>
<dbReference type="InterPro" id="IPR000780">
    <property type="entry name" value="CheR_MeTrfase"/>
</dbReference>
<proteinExistence type="predicted"/>
<dbReference type="Proteomes" id="UP001319104">
    <property type="component" value="Unassembled WGS sequence"/>
</dbReference>
<name>A0AAP2G119_9BACT</name>
<evidence type="ECO:0000313" key="2">
    <source>
        <dbReference type="EMBL" id="MBS9523879.1"/>
    </source>
</evidence>
<dbReference type="Gene3D" id="3.40.50.150">
    <property type="entry name" value="Vaccinia Virus protein VP39"/>
    <property type="match status" value="1"/>
</dbReference>
<dbReference type="PANTHER" id="PTHR24422">
    <property type="entry name" value="CHEMOTAXIS PROTEIN METHYLTRANSFERASE"/>
    <property type="match status" value="1"/>
</dbReference>
<dbReference type="InterPro" id="IPR022641">
    <property type="entry name" value="CheR_N"/>
</dbReference>
<reference evidence="2 3" key="1">
    <citation type="submission" date="2021-05" db="EMBL/GenBank/DDBJ databases">
        <authorList>
            <person name="Zhang Z.D."/>
            <person name="Osman G."/>
        </authorList>
    </citation>
    <scope>NUCLEOTIDE SEQUENCE [LARGE SCALE GENOMIC DNA]</scope>
    <source>
        <strain evidence="2 3">KCTC 32217</strain>
    </source>
</reference>
<dbReference type="PANTHER" id="PTHR24422:SF8">
    <property type="entry name" value="CHEMOTAXIS PROTEIN"/>
    <property type="match status" value="1"/>
</dbReference>
<dbReference type="EMBL" id="JAHCMY010000003">
    <property type="protein sequence ID" value="MBS9523879.1"/>
    <property type="molecule type" value="Genomic_DNA"/>
</dbReference>
<dbReference type="SMART" id="SM00138">
    <property type="entry name" value="MeTrc"/>
    <property type="match status" value="1"/>
</dbReference>
<evidence type="ECO:0000259" key="1">
    <source>
        <dbReference type="PROSITE" id="PS50123"/>
    </source>
</evidence>
<protein>
    <submittedName>
        <fullName evidence="2">Protein-glutamate O-methyltransferase CheR</fullName>
    </submittedName>
</protein>
<keyword evidence="3" id="KW-1185">Reference proteome</keyword>